<keyword evidence="5" id="KW-1185">Reference proteome</keyword>
<dbReference type="Pfam" id="PF01841">
    <property type="entry name" value="Transglut_core"/>
    <property type="match status" value="1"/>
</dbReference>
<evidence type="ECO:0000256" key="1">
    <source>
        <dbReference type="ARBA" id="ARBA00022723"/>
    </source>
</evidence>
<sequence>MPDEQILMSSTGEMLYSPSKSDVATIAVSTVSRPRFFLFSSSESTSEVPEMASDWRQICTKSTFGDAAVVQPAFRKVAATGGDPLATLICEPCARTCTTGFQPVNPMDWNASKVLASRFISDVAVVAGDVDVAAPPGFTKLPVDLNYSASGDYVYLCVKRGGPRALTQLHVLFEQLGEDASSSVDPSASGCSPEKVLEVDCNSGGAAGDGTGTSVHIGYDSVQLKGNMEQLDTLAITDIAAVVGEQPPPSSEYIKITRNLDEGVLGSQTVYLYYRLAPLGGFACDSSREHSEFGECLFATRHLTGVKSFLDLEKLRLTVAQTALAADRRRGDVAIMDTHYRQRQPGMLKRLQSGLQRVQTYENKQMQEEALRRIPVEKLHERARANPSPMPLYQDELVKQLLHWFKREFFTWMNQPRCLACNHEKTRSVRTEGASTPEEIAGQASRVEVYLCPACGAYTRFPRYNDPVKLLDTRTGRCGEWANCFTLCCRAMGFEARYVLDVTDHVWTEVYSEHFKRWLHCDSCEDQLDCPLTYEVGWGKKLSYIFSFAHDEVVDTARRYSQNWAEMRARRQDVSETWLQTTINQINRGMWERQSPERVAILTERARYEREELLRGRSVKKSEVKSRVSGSAEWKSQRKEDGNQNEAPTNNASALSSAKTANAVAAAEILQHVCRNLVVGCQSPECSNPYCFTGRTGLRFPEAPSDVNERAAQAIQVVTALSSKGFPSESLAMLQCSVRSMELRAFLWKQQPLLFLPLQDPCSRDANVPLIDISGHANHVDNLQHCALRKPFRIPRSGQTISSDAGKQSVDGAFGMQLLGGKFLSISRQAVPHTNGFVLSFLVRIDADEVLEAKTTGVVSVLAVRLGVHDSTSSVEFRVCWNHSKCHFTGELDAENYTPKTSVGDASVLAFGQYAHIAVMLGEKALGIYINGAAIAVVNGDNHASQGGITIQGPASGSLSTAAVISHVAVIPATSLEEVKAFCADMTKNFISAPPLKAYGPNGEHSEERCPEAAAGVQSGYRVARVLSTLLRFYLPKYLVVRLMFVLFLLYREVWGGQFFDGLQFVFEKAPTPDNSTAAPDPVIFGTLVGNANAKRQASTPTVTLELLQDEVVTQVSGRKGAWTDNITLHTNFGRTVSCGGNGGGDFTVPIPAESEIRSIAFKVGDHLANLTAFVLESSPAKAVEGKTIQELRKVLPCDLSSQQNAVSAALRYLDNIARQPEEPKFLRIRVSNKFFASTVGALGDEAAKWFMLWCGFEEISEEGEQFFTFKPSSQRLAAEALKRIHFLKNVGTQ</sequence>
<comment type="caution">
    <text evidence="4">The sequence shown here is derived from an EMBL/GenBank/DDBJ whole genome shotgun (WGS) entry which is preliminary data.</text>
</comment>
<dbReference type="InterPro" id="IPR002931">
    <property type="entry name" value="Transglutaminase-like"/>
</dbReference>
<dbReference type="Pfam" id="PF16558">
    <property type="entry name" value="AZUL"/>
    <property type="match status" value="1"/>
</dbReference>
<keyword evidence="1" id="KW-0479">Metal-binding</keyword>
<evidence type="ECO:0000313" key="4">
    <source>
        <dbReference type="EMBL" id="KAG7384070.1"/>
    </source>
</evidence>
<organism evidence="4 5">
    <name type="scientific">Phytophthora pseudosyringae</name>
    <dbReference type="NCBI Taxonomy" id="221518"/>
    <lineage>
        <taxon>Eukaryota</taxon>
        <taxon>Sar</taxon>
        <taxon>Stramenopiles</taxon>
        <taxon>Oomycota</taxon>
        <taxon>Peronosporomycetes</taxon>
        <taxon>Peronosporales</taxon>
        <taxon>Peronosporaceae</taxon>
        <taxon>Phytophthora</taxon>
    </lineage>
</organism>
<feature type="region of interest" description="Disordered" evidence="2">
    <location>
        <begin position="626"/>
        <end position="654"/>
    </location>
</feature>
<dbReference type="Proteomes" id="UP000694044">
    <property type="component" value="Unassembled WGS sequence"/>
</dbReference>
<dbReference type="InterPro" id="IPR032353">
    <property type="entry name" value="AZUL"/>
</dbReference>
<name>A0A8T1VVY5_9STRA</name>
<dbReference type="Pfam" id="PF09409">
    <property type="entry name" value="PUB"/>
    <property type="match status" value="1"/>
</dbReference>
<dbReference type="GO" id="GO:0046872">
    <property type="term" value="F:metal ion binding"/>
    <property type="evidence" value="ECO:0007669"/>
    <property type="project" value="UniProtKB-KW"/>
</dbReference>
<protein>
    <recommendedName>
        <fullName evidence="3">MABP domain-containing protein</fullName>
    </recommendedName>
</protein>
<evidence type="ECO:0000256" key="2">
    <source>
        <dbReference type="SAM" id="MobiDB-lite"/>
    </source>
</evidence>
<dbReference type="EMBL" id="JAGDFM010000157">
    <property type="protein sequence ID" value="KAG7384070.1"/>
    <property type="molecule type" value="Genomic_DNA"/>
</dbReference>
<dbReference type="GO" id="GO:0005634">
    <property type="term" value="C:nucleus"/>
    <property type="evidence" value="ECO:0007669"/>
    <property type="project" value="TreeGrafter"/>
</dbReference>
<dbReference type="SMART" id="SM00460">
    <property type="entry name" value="TGc"/>
    <property type="match status" value="1"/>
</dbReference>
<dbReference type="GO" id="GO:0006516">
    <property type="term" value="P:glycoprotein catabolic process"/>
    <property type="evidence" value="ECO:0007669"/>
    <property type="project" value="TreeGrafter"/>
</dbReference>
<dbReference type="CDD" id="cd09212">
    <property type="entry name" value="PUB"/>
    <property type="match status" value="1"/>
</dbReference>
<dbReference type="InterPro" id="IPR050883">
    <property type="entry name" value="PNGase"/>
</dbReference>
<feature type="compositionally biased region" description="Polar residues" evidence="2">
    <location>
        <begin position="644"/>
        <end position="653"/>
    </location>
</feature>
<reference evidence="4" key="1">
    <citation type="submission" date="2021-02" db="EMBL/GenBank/DDBJ databases">
        <authorList>
            <person name="Palmer J.M."/>
        </authorList>
    </citation>
    <scope>NUCLEOTIDE SEQUENCE</scope>
    <source>
        <strain evidence="4">SCRP734</strain>
    </source>
</reference>
<dbReference type="GO" id="GO:0000224">
    <property type="term" value="F:peptide-N4-(N-acetyl-beta-glucosaminyl)asparagine amidase activity"/>
    <property type="evidence" value="ECO:0007669"/>
    <property type="project" value="TreeGrafter"/>
</dbReference>
<dbReference type="InterPro" id="IPR023341">
    <property type="entry name" value="MABP"/>
</dbReference>
<evidence type="ECO:0000313" key="5">
    <source>
        <dbReference type="Proteomes" id="UP000694044"/>
    </source>
</evidence>
<dbReference type="GO" id="GO:0005829">
    <property type="term" value="C:cytosol"/>
    <property type="evidence" value="ECO:0007669"/>
    <property type="project" value="TreeGrafter"/>
</dbReference>
<dbReference type="PROSITE" id="PS51498">
    <property type="entry name" value="MABP"/>
    <property type="match status" value="1"/>
</dbReference>
<dbReference type="InterPro" id="IPR018997">
    <property type="entry name" value="PUB_domain"/>
</dbReference>
<dbReference type="PANTHER" id="PTHR12143">
    <property type="entry name" value="PEPTIDE N-GLYCANASE PNGASE -RELATED"/>
    <property type="match status" value="1"/>
</dbReference>
<evidence type="ECO:0000259" key="3">
    <source>
        <dbReference type="PROSITE" id="PS51498"/>
    </source>
</evidence>
<dbReference type="PANTHER" id="PTHR12143:SF19">
    <property type="entry name" value="PEPTIDE-N(4)-(N-ACETYL-BETA-GLUCOSAMINYL)ASPARAGINE AMIDASE"/>
    <property type="match status" value="1"/>
</dbReference>
<accession>A0A8T1VVY5</accession>
<gene>
    <name evidence="4" type="ORF">PHYPSEUDO_002985</name>
</gene>
<feature type="domain" description="MABP" evidence="3">
    <location>
        <begin position="117"/>
        <end position="278"/>
    </location>
</feature>
<dbReference type="OrthoDB" id="409136at2759"/>
<proteinExistence type="predicted"/>
<dbReference type="SMART" id="SM00580">
    <property type="entry name" value="PUG"/>
    <property type="match status" value="1"/>
</dbReference>